<keyword evidence="2" id="KW-1185">Reference proteome</keyword>
<comment type="caution">
    <text evidence="1">The sequence shown here is derived from an EMBL/GenBank/DDBJ whole genome shotgun (WGS) entry which is preliminary data.</text>
</comment>
<evidence type="ECO:0008006" key="3">
    <source>
        <dbReference type="Google" id="ProtNLM"/>
    </source>
</evidence>
<dbReference type="EMBL" id="JBIAXI010000042">
    <property type="protein sequence ID" value="MFF4779085.1"/>
    <property type="molecule type" value="Genomic_DNA"/>
</dbReference>
<sequence>MRDLLKIDDLPAGVSELAGDDLEIVAGVRAELKPGSGYACSSAASGQDCKNT</sequence>
<dbReference type="Proteomes" id="UP001602119">
    <property type="component" value="Unassembled WGS sequence"/>
</dbReference>
<gene>
    <name evidence="1" type="ORF">ACFY05_40345</name>
</gene>
<proteinExistence type="predicted"/>
<protein>
    <recommendedName>
        <fullName evidence="3">FxLD family lantipeptide</fullName>
    </recommendedName>
</protein>
<evidence type="ECO:0000313" key="2">
    <source>
        <dbReference type="Proteomes" id="UP001602119"/>
    </source>
</evidence>
<dbReference type="RefSeq" id="WP_387347765.1">
    <property type="nucleotide sequence ID" value="NZ_JBIAXI010000042.1"/>
</dbReference>
<reference evidence="1 2" key="1">
    <citation type="submission" date="2024-10" db="EMBL/GenBank/DDBJ databases">
        <title>The Natural Products Discovery Center: Release of the First 8490 Sequenced Strains for Exploring Actinobacteria Biosynthetic Diversity.</title>
        <authorList>
            <person name="Kalkreuter E."/>
            <person name="Kautsar S.A."/>
            <person name="Yang D."/>
            <person name="Bader C.D."/>
            <person name="Teijaro C.N."/>
            <person name="Fluegel L."/>
            <person name="Davis C.M."/>
            <person name="Simpson J.R."/>
            <person name="Lauterbach L."/>
            <person name="Steele A.D."/>
            <person name="Gui C."/>
            <person name="Meng S."/>
            <person name="Li G."/>
            <person name="Viehrig K."/>
            <person name="Ye F."/>
            <person name="Su P."/>
            <person name="Kiefer A.F."/>
            <person name="Nichols A."/>
            <person name="Cepeda A.J."/>
            <person name="Yan W."/>
            <person name="Fan B."/>
            <person name="Jiang Y."/>
            <person name="Adhikari A."/>
            <person name="Zheng C.-J."/>
            <person name="Schuster L."/>
            <person name="Cowan T.M."/>
            <person name="Smanski M.J."/>
            <person name="Chevrette M.G."/>
            <person name="De Carvalho L.P.S."/>
            <person name="Shen B."/>
        </authorList>
    </citation>
    <scope>NUCLEOTIDE SEQUENCE [LARGE SCALE GENOMIC DNA]</scope>
    <source>
        <strain evidence="1 2">NPDC001281</strain>
    </source>
</reference>
<accession>A0ABW6VJ20</accession>
<organism evidence="1 2">
    <name type="scientific">Microtetraspora fusca</name>
    <dbReference type="NCBI Taxonomy" id="1997"/>
    <lineage>
        <taxon>Bacteria</taxon>
        <taxon>Bacillati</taxon>
        <taxon>Actinomycetota</taxon>
        <taxon>Actinomycetes</taxon>
        <taxon>Streptosporangiales</taxon>
        <taxon>Streptosporangiaceae</taxon>
        <taxon>Microtetraspora</taxon>
    </lineage>
</organism>
<name>A0ABW6VJ20_MICFU</name>
<evidence type="ECO:0000313" key="1">
    <source>
        <dbReference type="EMBL" id="MFF4779085.1"/>
    </source>
</evidence>